<evidence type="ECO:0000313" key="11">
    <source>
        <dbReference type="EMBL" id="KAJ8903551.1"/>
    </source>
</evidence>
<dbReference type="InterPro" id="IPR018085">
    <property type="entry name" value="Ura-DNA_Glyclase_AS"/>
</dbReference>
<comment type="similarity">
    <text evidence="2 7 9">Belongs to the uracil-DNA glycosylase (UDG) superfamily. UNG family.</text>
</comment>
<dbReference type="InterPro" id="IPR036895">
    <property type="entry name" value="Uracil-DNA_glycosylase-like_sf"/>
</dbReference>
<organism evidence="11 12">
    <name type="scientific">Rhodosorus marinus</name>
    <dbReference type="NCBI Taxonomy" id="101924"/>
    <lineage>
        <taxon>Eukaryota</taxon>
        <taxon>Rhodophyta</taxon>
        <taxon>Stylonematophyceae</taxon>
        <taxon>Stylonematales</taxon>
        <taxon>Stylonemataceae</taxon>
        <taxon>Rhodosorus</taxon>
    </lineage>
</organism>
<keyword evidence="5 7" id="KW-0378">Hydrolase</keyword>
<comment type="caution">
    <text evidence="11">The sequence shown here is derived from an EMBL/GenBank/DDBJ whole genome shotgun (WGS) entry which is preliminary data.</text>
</comment>
<evidence type="ECO:0000256" key="2">
    <source>
        <dbReference type="ARBA" id="ARBA00008184"/>
    </source>
</evidence>
<reference evidence="11 12" key="1">
    <citation type="journal article" date="2023" name="Nat. Commun.">
        <title>Origin of minicircular mitochondrial genomes in red algae.</title>
        <authorList>
            <person name="Lee Y."/>
            <person name="Cho C.H."/>
            <person name="Lee Y.M."/>
            <person name="Park S.I."/>
            <person name="Yang J.H."/>
            <person name="West J.A."/>
            <person name="Bhattacharya D."/>
            <person name="Yoon H.S."/>
        </authorList>
    </citation>
    <scope>NUCLEOTIDE SEQUENCE [LARGE SCALE GENOMIC DNA]</scope>
    <source>
        <strain evidence="11 12">CCMP1338</strain>
        <tissue evidence="11">Whole cell</tissue>
    </source>
</reference>
<dbReference type="GO" id="GO:0005739">
    <property type="term" value="C:mitochondrion"/>
    <property type="evidence" value="ECO:0007669"/>
    <property type="project" value="UniProtKB-SubCell"/>
</dbReference>
<accession>A0AAV8USG5</accession>
<dbReference type="InterPro" id="IPR002043">
    <property type="entry name" value="UDG_fam1"/>
</dbReference>
<comment type="function">
    <text evidence="7 9">Excises uracil residues from the DNA which can arise as a result of misincorporation of dUMP residues by DNA polymerase or due to deamination of cytosine.</text>
</comment>
<dbReference type="Pfam" id="PF03167">
    <property type="entry name" value="UDG"/>
    <property type="match status" value="1"/>
</dbReference>
<dbReference type="SMART" id="SM00987">
    <property type="entry name" value="UreE_C"/>
    <property type="match status" value="1"/>
</dbReference>
<comment type="catalytic activity">
    <reaction evidence="1 7 9">
        <text>Hydrolyzes single-stranded DNA or mismatched double-stranded DNA and polynucleotides, releasing free uracil.</text>
        <dbReference type="EC" id="3.2.2.27"/>
    </reaction>
</comment>
<dbReference type="NCBIfam" id="NF003592">
    <property type="entry name" value="PRK05254.1-5"/>
    <property type="match status" value="1"/>
</dbReference>
<dbReference type="CDD" id="cd10027">
    <property type="entry name" value="UDG-F1-like"/>
    <property type="match status" value="1"/>
</dbReference>
<comment type="subcellular location">
    <subcellularLocation>
        <location evidence="7">Mitochondrion</location>
    </subcellularLocation>
    <subcellularLocation>
        <location evidence="7">Nucleus</location>
    </subcellularLocation>
</comment>
<dbReference type="GO" id="GO:0005634">
    <property type="term" value="C:nucleus"/>
    <property type="evidence" value="ECO:0007669"/>
    <property type="project" value="UniProtKB-SubCell"/>
</dbReference>
<feature type="active site" description="Proton acceptor" evidence="7 8">
    <location>
        <position position="149"/>
    </location>
</feature>
<evidence type="ECO:0000313" key="12">
    <source>
        <dbReference type="Proteomes" id="UP001157974"/>
    </source>
</evidence>
<dbReference type="SMART" id="SM00986">
    <property type="entry name" value="UDG"/>
    <property type="match status" value="1"/>
</dbReference>
<keyword evidence="12" id="KW-1185">Reference proteome</keyword>
<sequence>MSQKTMESFFKRPKSVAAADGLPDAKVRKVEVDAVPGLTEEQRNQIERNRKEALGRLNRNRTVALVQSEKVAFVSMAGTTGSTKMEQLLDDSWKPILKNYLNTPQFRDLDKWVSQQRKTQKVFPPEANVFNAFGAAKFDDVKVVIIGQDPYHGDGQAHGLCFSVQHGVARPPSLLNIFKELQKDIPGFTIPKHGSLQSWADQGVLLLNSVLTVEAYKAGSHANKGWEKFTDEVISQISSRKKNVVFLLWGRYAENKGKRIDRKKHHVLVSSHPSPLAASRGGWFGCKHFSKANELLKKSGFPPVQWNLPQ</sequence>
<name>A0AAV8USG5_9RHOD</name>
<evidence type="ECO:0000256" key="5">
    <source>
        <dbReference type="ARBA" id="ARBA00022801"/>
    </source>
</evidence>
<evidence type="ECO:0000256" key="6">
    <source>
        <dbReference type="ARBA" id="ARBA00023204"/>
    </source>
</evidence>
<dbReference type="FunFam" id="3.40.470.10:FF:000001">
    <property type="entry name" value="Uracil-DNA glycosylase"/>
    <property type="match status" value="1"/>
</dbReference>
<dbReference type="PANTHER" id="PTHR11264:SF0">
    <property type="entry name" value="URACIL-DNA GLYCOSYLASE"/>
    <property type="match status" value="1"/>
</dbReference>
<feature type="domain" description="Uracil-DNA glycosylase-like" evidence="10">
    <location>
        <begin position="133"/>
        <end position="296"/>
    </location>
</feature>
<evidence type="ECO:0000256" key="8">
    <source>
        <dbReference type="PROSITE-ProRule" id="PRU10072"/>
    </source>
</evidence>
<dbReference type="GO" id="GO:0097510">
    <property type="term" value="P:base-excision repair, AP site formation via deaminated base removal"/>
    <property type="evidence" value="ECO:0007669"/>
    <property type="project" value="TreeGrafter"/>
</dbReference>
<keyword evidence="7" id="KW-0496">Mitochondrion</keyword>
<evidence type="ECO:0000256" key="1">
    <source>
        <dbReference type="ARBA" id="ARBA00001400"/>
    </source>
</evidence>
<evidence type="ECO:0000256" key="7">
    <source>
        <dbReference type="HAMAP-Rule" id="MF_03166"/>
    </source>
</evidence>
<dbReference type="EMBL" id="JAMWBK010000007">
    <property type="protein sequence ID" value="KAJ8903551.1"/>
    <property type="molecule type" value="Genomic_DNA"/>
</dbReference>
<dbReference type="AlphaFoldDB" id="A0AAV8USG5"/>
<dbReference type="GO" id="GO:0004844">
    <property type="term" value="F:uracil DNA N-glycosylase activity"/>
    <property type="evidence" value="ECO:0007669"/>
    <property type="project" value="UniProtKB-UniRule"/>
</dbReference>
<keyword evidence="6 7" id="KW-0234">DNA repair</keyword>
<dbReference type="SUPFAM" id="SSF52141">
    <property type="entry name" value="Uracil-DNA glycosylase-like"/>
    <property type="match status" value="1"/>
</dbReference>
<dbReference type="HAMAP" id="MF_00148">
    <property type="entry name" value="UDG"/>
    <property type="match status" value="1"/>
</dbReference>
<dbReference type="NCBIfam" id="TIGR00628">
    <property type="entry name" value="ung"/>
    <property type="match status" value="1"/>
</dbReference>
<evidence type="ECO:0000256" key="9">
    <source>
        <dbReference type="RuleBase" id="RU003780"/>
    </source>
</evidence>
<protein>
    <recommendedName>
        <fullName evidence="3 7">Uracil-DNA glycosylase</fullName>
        <shortName evidence="7">UDG</shortName>
        <ecNumber evidence="3 7">3.2.2.27</ecNumber>
    </recommendedName>
</protein>
<evidence type="ECO:0000256" key="4">
    <source>
        <dbReference type="ARBA" id="ARBA00022763"/>
    </source>
</evidence>
<dbReference type="Gene3D" id="3.40.470.10">
    <property type="entry name" value="Uracil-DNA glycosylase-like domain"/>
    <property type="match status" value="1"/>
</dbReference>
<proteinExistence type="inferred from homology"/>
<keyword evidence="7" id="KW-0539">Nucleus</keyword>
<keyword evidence="4 7" id="KW-0227">DNA damage</keyword>
<dbReference type="InterPro" id="IPR005122">
    <property type="entry name" value="Uracil-DNA_glycosylase-like"/>
</dbReference>
<dbReference type="NCBIfam" id="NF003591">
    <property type="entry name" value="PRK05254.1-4"/>
    <property type="match status" value="1"/>
</dbReference>
<dbReference type="EC" id="3.2.2.27" evidence="3 7"/>
<dbReference type="Proteomes" id="UP001157974">
    <property type="component" value="Unassembled WGS sequence"/>
</dbReference>
<gene>
    <name evidence="11" type="ORF">NDN08_004655</name>
</gene>
<dbReference type="PANTHER" id="PTHR11264">
    <property type="entry name" value="URACIL-DNA GLYCOSYLASE"/>
    <property type="match status" value="1"/>
</dbReference>
<dbReference type="PROSITE" id="PS00130">
    <property type="entry name" value="U_DNA_GLYCOSYLASE"/>
    <property type="match status" value="1"/>
</dbReference>
<dbReference type="NCBIfam" id="NF003589">
    <property type="entry name" value="PRK05254.1-2"/>
    <property type="match status" value="1"/>
</dbReference>
<evidence type="ECO:0000259" key="10">
    <source>
        <dbReference type="SMART" id="SM00986"/>
    </source>
</evidence>
<dbReference type="NCBIfam" id="NF003588">
    <property type="entry name" value="PRK05254.1-1"/>
    <property type="match status" value="1"/>
</dbReference>
<evidence type="ECO:0000256" key="3">
    <source>
        <dbReference type="ARBA" id="ARBA00012030"/>
    </source>
</evidence>